<dbReference type="Proteomes" id="UP000266841">
    <property type="component" value="Unassembled WGS sequence"/>
</dbReference>
<organism evidence="2 3">
    <name type="scientific">Thalassiosira oceanica</name>
    <name type="common">Marine diatom</name>
    <dbReference type="NCBI Taxonomy" id="159749"/>
    <lineage>
        <taxon>Eukaryota</taxon>
        <taxon>Sar</taxon>
        <taxon>Stramenopiles</taxon>
        <taxon>Ochrophyta</taxon>
        <taxon>Bacillariophyta</taxon>
        <taxon>Coscinodiscophyceae</taxon>
        <taxon>Thalassiosirophycidae</taxon>
        <taxon>Thalassiosirales</taxon>
        <taxon>Thalassiosiraceae</taxon>
        <taxon>Thalassiosira</taxon>
    </lineage>
</organism>
<feature type="compositionally biased region" description="Basic and acidic residues" evidence="1">
    <location>
        <begin position="144"/>
        <end position="156"/>
    </location>
</feature>
<sequence length="239" mass="24391">APPRLGPAADPDRGTLVPEHRAGDAPSDDAGALPAAVPARVEAVDDLLDPPEGVGEDDVRRHVLPPAQRAPGRRVPGGHLLAPGAEAELLDARTGREDARQEGHGGGPGVVALRPVPDDAAPHDGEEGVVVPQRLVGQPDDVAEVGRVRLRDREEGQAPLAAASVGPAPGRRLLAQVQDDLARVSGGRRGADRGSPSVPTLVGLPGGRQPRRAAAASPARRPEIRGGGNRESENGSAGP</sequence>
<feature type="non-terminal residue" evidence="2">
    <location>
        <position position="1"/>
    </location>
</feature>
<feature type="region of interest" description="Disordered" evidence="1">
    <location>
        <begin position="1"/>
        <end position="34"/>
    </location>
</feature>
<evidence type="ECO:0000313" key="3">
    <source>
        <dbReference type="Proteomes" id="UP000266841"/>
    </source>
</evidence>
<proteinExistence type="predicted"/>
<accession>K0RN33</accession>
<feature type="compositionally biased region" description="Basic and acidic residues" evidence="1">
    <location>
        <begin position="10"/>
        <end position="23"/>
    </location>
</feature>
<gene>
    <name evidence="2" type="ORF">THAOC_26867</name>
</gene>
<feature type="region of interest" description="Disordered" evidence="1">
    <location>
        <begin position="47"/>
        <end position="80"/>
    </location>
</feature>
<evidence type="ECO:0000313" key="2">
    <source>
        <dbReference type="EMBL" id="EJK53649.1"/>
    </source>
</evidence>
<feature type="compositionally biased region" description="Basic and acidic residues" evidence="1">
    <location>
        <begin position="220"/>
        <end position="233"/>
    </location>
</feature>
<keyword evidence="3" id="KW-1185">Reference proteome</keyword>
<reference evidence="2 3" key="1">
    <citation type="journal article" date="2012" name="Genome Biol.">
        <title>Genome and low-iron response of an oceanic diatom adapted to chronic iron limitation.</title>
        <authorList>
            <person name="Lommer M."/>
            <person name="Specht M."/>
            <person name="Roy A.S."/>
            <person name="Kraemer L."/>
            <person name="Andreson R."/>
            <person name="Gutowska M.A."/>
            <person name="Wolf J."/>
            <person name="Bergner S.V."/>
            <person name="Schilhabel M.B."/>
            <person name="Klostermeier U.C."/>
            <person name="Beiko R.G."/>
            <person name="Rosenstiel P."/>
            <person name="Hippler M."/>
            <person name="Laroche J."/>
        </authorList>
    </citation>
    <scope>NUCLEOTIDE SEQUENCE [LARGE SCALE GENOMIC DNA]</scope>
    <source>
        <strain evidence="2 3">CCMP1005</strain>
    </source>
</reference>
<protein>
    <submittedName>
        <fullName evidence="2">Uncharacterized protein</fullName>
    </submittedName>
</protein>
<dbReference type="EMBL" id="AGNL01037364">
    <property type="protein sequence ID" value="EJK53649.1"/>
    <property type="molecule type" value="Genomic_DNA"/>
</dbReference>
<evidence type="ECO:0000256" key="1">
    <source>
        <dbReference type="SAM" id="MobiDB-lite"/>
    </source>
</evidence>
<feature type="region of interest" description="Disordered" evidence="1">
    <location>
        <begin position="184"/>
        <end position="239"/>
    </location>
</feature>
<comment type="caution">
    <text evidence="2">The sequence shown here is derived from an EMBL/GenBank/DDBJ whole genome shotgun (WGS) entry which is preliminary data.</text>
</comment>
<feature type="compositionally biased region" description="Basic and acidic residues" evidence="1">
    <location>
        <begin position="116"/>
        <end position="126"/>
    </location>
</feature>
<feature type="region of interest" description="Disordered" evidence="1">
    <location>
        <begin position="95"/>
        <end position="171"/>
    </location>
</feature>
<dbReference type="AlphaFoldDB" id="K0RN33"/>
<name>K0RN33_THAOC</name>